<accession>A0A1B6LC09</accession>
<feature type="region of interest" description="Disordered" evidence="1">
    <location>
        <begin position="646"/>
        <end position="693"/>
    </location>
</feature>
<reference evidence="2" key="1">
    <citation type="submission" date="2015-11" db="EMBL/GenBank/DDBJ databases">
        <title>De novo transcriptome assembly of four potential Pierce s Disease insect vectors from Arizona vineyards.</title>
        <authorList>
            <person name="Tassone E.E."/>
        </authorList>
    </citation>
    <scope>NUCLEOTIDE SEQUENCE</scope>
</reference>
<gene>
    <name evidence="2" type="ORF">g.47717</name>
</gene>
<protein>
    <submittedName>
        <fullName evidence="2">Uncharacterized protein</fullName>
    </submittedName>
</protein>
<organism evidence="2">
    <name type="scientific">Graphocephala atropunctata</name>
    <dbReference type="NCBI Taxonomy" id="36148"/>
    <lineage>
        <taxon>Eukaryota</taxon>
        <taxon>Metazoa</taxon>
        <taxon>Ecdysozoa</taxon>
        <taxon>Arthropoda</taxon>
        <taxon>Hexapoda</taxon>
        <taxon>Insecta</taxon>
        <taxon>Pterygota</taxon>
        <taxon>Neoptera</taxon>
        <taxon>Paraneoptera</taxon>
        <taxon>Hemiptera</taxon>
        <taxon>Auchenorrhyncha</taxon>
        <taxon>Membracoidea</taxon>
        <taxon>Cicadellidae</taxon>
        <taxon>Cicadellinae</taxon>
        <taxon>Cicadellini</taxon>
        <taxon>Graphocephala</taxon>
    </lineage>
</organism>
<feature type="compositionally biased region" description="Basic residues" evidence="1">
    <location>
        <begin position="479"/>
        <end position="498"/>
    </location>
</feature>
<feature type="compositionally biased region" description="Low complexity" evidence="1">
    <location>
        <begin position="449"/>
        <end position="458"/>
    </location>
</feature>
<dbReference type="EMBL" id="GEBQ01018758">
    <property type="protein sequence ID" value="JAT21219.1"/>
    <property type="molecule type" value="Transcribed_RNA"/>
</dbReference>
<name>A0A1B6LC09_9HEMI</name>
<feature type="compositionally biased region" description="Low complexity" evidence="1">
    <location>
        <begin position="682"/>
        <end position="693"/>
    </location>
</feature>
<proteinExistence type="predicted"/>
<feature type="region of interest" description="Disordered" evidence="1">
    <location>
        <begin position="434"/>
        <end position="461"/>
    </location>
</feature>
<dbReference type="AlphaFoldDB" id="A0A1B6LC09"/>
<evidence type="ECO:0000313" key="2">
    <source>
        <dbReference type="EMBL" id="JAT21219.1"/>
    </source>
</evidence>
<sequence length="693" mass="77368">MNENVISSEVYQGKDNTNLFFCDKLLSSSQVLHDIDVILKSDLSFDEDIISTNIATSSIPNFHDRILMGGKLSHPVQDCVIEKNNLEVSSHNMDSDSWYDDSKHSDKVSINMNYLNLDVEGDHPGEVSENSSSGNVCEALIRSRQDSLQINETDFESSFWTVPSTRSNTESFSELRFSVSETHSDLYYSDSDSHTSEATLSTSTREFNLIDQFPDITNYKKDNIDDTTGILYEISEQINKVPKLLSGVTKQNISPELSIFNSLEPNTDACSDLEHYSSDTLEEKVFQYFIQCDQLSLTGLKNSKGNEELGQIEAAVERMLNQVEIQENLIKEDVSFVPLVLEKKEVDALPLLVDTLCLSPMAQRKPIGSSQLTESKMDTVFGLTKNEISQFVSDDISPPNTTLDDKINISYLKESCSIGELERTVNRLLNEVEKEEEKLQVSSPDSRKTLTSTTTTDMSSEDDSYGVWWEGAYRSLPRHSARKRLSKSSPSYRKHLLKVPKNTSWSKENTSDDSDTSKESVMCVDRNNKPHTKLMVKTTENGKSAIEIRTCNDLTLNPVQEMGSNFSTVFNRLHSEVHSIWNRSLPSLRHSPSPLRNSVIRSLGSDDSINYIKYMEPSECIQYFTPCATMDLDSTGYCTWTQRCSGGESAGEESSKSPAPATVRESEEALLDLATGIHDAKGSSSGSGPSSAK</sequence>
<evidence type="ECO:0000256" key="1">
    <source>
        <dbReference type="SAM" id="MobiDB-lite"/>
    </source>
</evidence>
<feature type="region of interest" description="Disordered" evidence="1">
    <location>
        <begin position="479"/>
        <end position="521"/>
    </location>
</feature>